<feature type="compositionally biased region" description="Gly residues" evidence="1">
    <location>
        <begin position="199"/>
        <end position="214"/>
    </location>
</feature>
<sequence>MQFAHLLSVLSLTLTLSHLAVATAIPPTSSGSDSKFVKRGNHVHYHNGGSSSGGGGMFGNSKGSMAKTIIGGTALAGGAGFAATAGSIGAHRLFDQKDDDQEGGGRKGGAQQGQTGAAGWQQQMPGQDQVQVYPKGDNRALGAGTGGERMRKLVVPVALLMSDGSYRALSEEQQYELEGGERGMQEEQQEPPRYSPQMGGAGQGQPGAAGGGGFVFPDQGAK</sequence>
<feature type="compositionally biased region" description="Low complexity" evidence="1">
    <location>
        <begin position="112"/>
        <end position="131"/>
    </location>
</feature>
<dbReference type="GeneID" id="24108150"/>
<dbReference type="AlphaFoldDB" id="R9P225"/>
<gene>
    <name evidence="3" type="ORF">PHSY_002859</name>
</gene>
<dbReference type="HOGENOM" id="CLU_107723_0_0_1"/>
<evidence type="ECO:0000256" key="1">
    <source>
        <dbReference type="SAM" id="MobiDB-lite"/>
    </source>
</evidence>
<protein>
    <submittedName>
        <fullName evidence="3">Uncharacterized protein</fullName>
    </submittedName>
</protein>
<evidence type="ECO:0000313" key="4">
    <source>
        <dbReference type="Proteomes" id="UP000014071"/>
    </source>
</evidence>
<dbReference type="EMBL" id="DF238792">
    <property type="protein sequence ID" value="GAC95284.1"/>
    <property type="molecule type" value="Genomic_DNA"/>
</dbReference>
<evidence type="ECO:0000313" key="3">
    <source>
        <dbReference type="EMBL" id="GAC95284.1"/>
    </source>
</evidence>
<accession>R9P225</accession>
<feature type="signal peptide" evidence="2">
    <location>
        <begin position="1"/>
        <end position="22"/>
    </location>
</feature>
<feature type="region of interest" description="Disordered" evidence="1">
    <location>
        <begin position="95"/>
        <end position="145"/>
    </location>
</feature>
<feature type="chain" id="PRO_5004477923" evidence="2">
    <location>
        <begin position="23"/>
        <end position="222"/>
    </location>
</feature>
<proteinExistence type="predicted"/>
<reference evidence="4" key="1">
    <citation type="journal article" date="2013" name="Genome Announc.">
        <title>Draft genome sequence of the basidiomycetous yeast-like fungus Pseudozyma hubeiensis SY62, which produces an abundant amount of the biosurfactant mannosylerythritol lipids.</title>
        <authorList>
            <person name="Konishi M."/>
            <person name="Hatada Y."/>
            <person name="Horiuchi J."/>
        </authorList>
    </citation>
    <scope>NUCLEOTIDE SEQUENCE [LARGE SCALE GENOMIC DNA]</scope>
    <source>
        <strain evidence="4">SY62</strain>
    </source>
</reference>
<dbReference type="RefSeq" id="XP_012188871.1">
    <property type="nucleotide sequence ID" value="XM_012333481.1"/>
</dbReference>
<keyword evidence="4" id="KW-1185">Reference proteome</keyword>
<evidence type="ECO:0000256" key="2">
    <source>
        <dbReference type="SAM" id="SignalP"/>
    </source>
</evidence>
<name>R9P225_PSEHS</name>
<dbReference type="Proteomes" id="UP000014071">
    <property type="component" value="Unassembled WGS sequence"/>
</dbReference>
<feature type="region of interest" description="Disordered" evidence="1">
    <location>
        <begin position="27"/>
        <end position="56"/>
    </location>
</feature>
<feature type="region of interest" description="Disordered" evidence="1">
    <location>
        <begin position="175"/>
        <end position="222"/>
    </location>
</feature>
<keyword evidence="2" id="KW-0732">Signal</keyword>
<organism evidence="3 4">
    <name type="scientific">Pseudozyma hubeiensis (strain SY62)</name>
    <name type="common">Yeast</name>
    <dbReference type="NCBI Taxonomy" id="1305764"/>
    <lineage>
        <taxon>Eukaryota</taxon>
        <taxon>Fungi</taxon>
        <taxon>Dikarya</taxon>
        <taxon>Basidiomycota</taxon>
        <taxon>Ustilaginomycotina</taxon>
        <taxon>Ustilaginomycetes</taxon>
        <taxon>Ustilaginales</taxon>
        <taxon>Ustilaginaceae</taxon>
        <taxon>Pseudozyma</taxon>
    </lineage>
</organism>
<dbReference type="OrthoDB" id="10554636at2759"/>
<dbReference type="eggNOG" id="ENOG502R2YN">
    <property type="taxonomic scope" value="Eukaryota"/>
</dbReference>